<feature type="compositionally biased region" description="Low complexity" evidence="5">
    <location>
        <begin position="250"/>
        <end position="273"/>
    </location>
</feature>
<dbReference type="Pfam" id="PF00010">
    <property type="entry name" value="HLH"/>
    <property type="match status" value="1"/>
</dbReference>
<name>A0ABU6Q216_9FABA</name>
<gene>
    <name evidence="7" type="ORF">PIB30_000070</name>
</gene>
<dbReference type="InterPro" id="IPR036638">
    <property type="entry name" value="HLH_DNA-bd_sf"/>
</dbReference>
<dbReference type="CDD" id="cd11443">
    <property type="entry name" value="bHLH_AtAMS_like"/>
    <property type="match status" value="1"/>
</dbReference>
<feature type="non-terminal residue" evidence="7">
    <location>
        <position position="296"/>
    </location>
</feature>
<dbReference type="PANTHER" id="PTHR31945:SF129">
    <property type="entry name" value="TRANSCRIPTION FACTOR SCREAM2"/>
    <property type="match status" value="1"/>
</dbReference>
<dbReference type="PROSITE" id="PS50888">
    <property type="entry name" value="BHLH"/>
    <property type="match status" value="1"/>
</dbReference>
<organism evidence="7 8">
    <name type="scientific">Stylosanthes scabra</name>
    <dbReference type="NCBI Taxonomy" id="79078"/>
    <lineage>
        <taxon>Eukaryota</taxon>
        <taxon>Viridiplantae</taxon>
        <taxon>Streptophyta</taxon>
        <taxon>Embryophyta</taxon>
        <taxon>Tracheophyta</taxon>
        <taxon>Spermatophyta</taxon>
        <taxon>Magnoliopsida</taxon>
        <taxon>eudicotyledons</taxon>
        <taxon>Gunneridae</taxon>
        <taxon>Pentapetalae</taxon>
        <taxon>rosids</taxon>
        <taxon>fabids</taxon>
        <taxon>Fabales</taxon>
        <taxon>Fabaceae</taxon>
        <taxon>Papilionoideae</taxon>
        <taxon>50 kb inversion clade</taxon>
        <taxon>dalbergioids sensu lato</taxon>
        <taxon>Dalbergieae</taxon>
        <taxon>Pterocarpus clade</taxon>
        <taxon>Stylosanthes</taxon>
    </lineage>
</organism>
<evidence type="ECO:0000256" key="3">
    <source>
        <dbReference type="ARBA" id="ARBA00023163"/>
    </source>
</evidence>
<evidence type="ECO:0000313" key="8">
    <source>
        <dbReference type="Proteomes" id="UP001341840"/>
    </source>
</evidence>
<reference evidence="7 8" key="1">
    <citation type="journal article" date="2023" name="Plants (Basel)">
        <title>Bridging the Gap: Combining Genomics and Transcriptomics Approaches to Understand Stylosanthes scabra, an Orphan Legume from the Brazilian Caatinga.</title>
        <authorList>
            <person name="Ferreira-Neto J.R.C."/>
            <person name="da Silva M.D."/>
            <person name="Binneck E."/>
            <person name="de Melo N.F."/>
            <person name="da Silva R.H."/>
            <person name="de Melo A.L.T.M."/>
            <person name="Pandolfi V."/>
            <person name="Bustamante F.O."/>
            <person name="Brasileiro-Vidal A.C."/>
            <person name="Benko-Iseppon A.M."/>
        </authorList>
    </citation>
    <scope>NUCLEOTIDE SEQUENCE [LARGE SCALE GENOMIC DNA]</scope>
    <source>
        <tissue evidence="7">Leaves</tissue>
    </source>
</reference>
<evidence type="ECO:0000256" key="5">
    <source>
        <dbReference type="SAM" id="MobiDB-lite"/>
    </source>
</evidence>
<feature type="compositionally biased region" description="Polar residues" evidence="5">
    <location>
        <begin position="1"/>
        <end position="11"/>
    </location>
</feature>
<dbReference type="InterPro" id="IPR011598">
    <property type="entry name" value="bHLH_dom"/>
</dbReference>
<accession>A0ABU6Q216</accession>
<evidence type="ECO:0000256" key="4">
    <source>
        <dbReference type="ARBA" id="ARBA00023242"/>
    </source>
</evidence>
<dbReference type="InterPro" id="IPR051358">
    <property type="entry name" value="TF_AMS/ICE1/BHLH6-like"/>
</dbReference>
<dbReference type="SUPFAM" id="SSF47459">
    <property type="entry name" value="HLH, helix-loop-helix DNA-binding domain"/>
    <property type="match status" value="1"/>
</dbReference>
<feature type="region of interest" description="Disordered" evidence="5">
    <location>
        <begin position="1"/>
        <end position="25"/>
    </location>
</feature>
<keyword evidence="8" id="KW-1185">Reference proteome</keyword>
<comment type="subcellular location">
    <subcellularLocation>
        <location evidence="1">Nucleus</location>
    </subcellularLocation>
</comment>
<feature type="domain" description="BHLH" evidence="6">
    <location>
        <begin position="189"/>
        <end position="238"/>
    </location>
</feature>
<evidence type="ECO:0000259" key="6">
    <source>
        <dbReference type="PROSITE" id="PS50888"/>
    </source>
</evidence>
<dbReference type="SMART" id="SM00353">
    <property type="entry name" value="HLH"/>
    <property type="match status" value="1"/>
</dbReference>
<keyword evidence="4" id="KW-0539">Nucleus</keyword>
<dbReference type="Proteomes" id="UP001341840">
    <property type="component" value="Unassembled WGS sequence"/>
</dbReference>
<keyword evidence="3" id="KW-0804">Transcription</keyword>
<proteinExistence type="predicted"/>
<sequence>MTAPTMSSFKSIPQPPPNTMNPFPFLQQQTESTLPPTTIDNNNFLAQQNMDSFALQHPFSTFKPSFFNNNNPFDNAFDFGAHTGFFFSGTEEFPLATDAMALGAGFGASAGFEMEEFGGSGNALYSSGRKGLWPLEVLPTVVVPPTALEEVGEGSIEGSVWNSDDGSSKVVVVEESENGGLKGKKKKNGMPAKNLMAERRRRKKLNDRLYMLRSVVPKISKMDRASILGDAIDYMNELLQQVNDLHNELESTPPCSSLSSSNGLQPLTPTPQTLPCRVKEELYPAILPVPKNQTAK</sequence>
<protein>
    <recommendedName>
        <fullName evidence="6">BHLH domain-containing protein</fullName>
    </recommendedName>
</protein>
<dbReference type="PANTHER" id="PTHR31945">
    <property type="entry name" value="TRANSCRIPTION FACTOR SCREAM2-RELATED"/>
    <property type="match status" value="1"/>
</dbReference>
<keyword evidence="2" id="KW-0805">Transcription regulation</keyword>
<evidence type="ECO:0000256" key="1">
    <source>
        <dbReference type="ARBA" id="ARBA00004123"/>
    </source>
</evidence>
<dbReference type="EMBL" id="JASCZI010000001">
    <property type="protein sequence ID" value="MED6105947.1"/>
    <property type="molecule type" value="Genomic_DNA"/>
</dbReference>
<evidence type="ECO:0000256" key="2">
    <source>
        <dbReference type="ARBA" id="ARBA00023015"/>
    </source>
</evidence>
<evidence type="ECO:0000313" key="7">
    <source>
        <dbReference type="EMBL" id="MED6105947.1"/>
    </source>
</evidence>
<comment type="caution">
    <text evidence="7">The sequence shown here is derived from an EMBL/GenBank/DDBJ whole genome shotgun (WGS) entry which is preliminary data.</text>
</comment>
<dbReference type="Gene3D" id="4.10.280.10">
    <property type="entry name" value="Helix-loop-helix DNA-binding domain"/>
    <property type="match status" value="1"/>
</dbReference>
<feature type="region of interest" description="Disordered" evidence="5">
    <location>
        <begin position="249"/>
        <end position="273"/>
    </location>
</feature>